<feature type="compositionally biased region" description="Polar residues" evidence="1">
    <location>
        <begin position="535"/>
        <end position="544"/>
    </location>
</feature>
<feature type="region of interest" description="Disordered" evidence="1">
    <location>
        <begin position="275"/>
        <end position="297"/>
    </location>
</feature>
<proteinExistence type="predicted"/>
<accession>A0AAV5GRF8</accession>
<feature type="compositionally biased region" description="Low complexity" evidence="1">
    <location>
        <begin position="318"/>
        <end position="335"/>
    </location>
</feature>
<dbReference type="Proteomes" id="UP001342314">
    <property type="component" value="Unassembled WGS sequence"/>
</dbReference>
<gene>
    <name evidence="2" type="ORF">Rhopal_005831-T1</name>
</gene>
<evidence type="ECO:0008006" key="4">
    <source>
        <dbReference type="Google" id="ProtNLM"/>
    </source>
</evidence>
<evidence type="ECO:0000313" key="2">
    <source>
        <dbReference type="EMBL" id="GJN92793.1"/>
    </source>
</evidence>
<feature type="region of interest" description="Disordered" evidence="1">
    <location>
        <begin position="436"/>
        <end position="463"/>
    </location>
</feature>
<feature type="compositionally biased region" description="Low complexity" evidence="1">
    <location>
        <begin position="507"/>
        <end position="517"/>
    </location>
</feature>
<protein>
    <recommendedName>
        <fullName evidence="4">Proteophosphoglycan ppg4</fullName>
    </recommendedName>
</protein>
<comment type="caution">
    <text evidence="2">The sequence shown here is derived from an EMBL/GenBank/DDBJ whole genome shotgun (WGS) entry which is preliminary data.</text>
</comment>
<organism evidence="2 3">
    <name type="scientific">Rhodotorula paludigena</name>
    <dbReference type="NCBI Taxonomy" id="86838"/>
    <lineage>
        <taxon>Eukaryota</taxon>
        <taxon>Fungi</taxon>
        <taxon>Dikarya</taxon>
        <taxon>Basidiomycota</taxon>
        <taxon>Pucciniomycotina</taxon>
        <taxon>Microbotryomycetes</taxon>
        <taxon>Sporidiobolales</taxon>
        <taxon>Sporidiobolaceae</taxon>
        <taxon>Rhodotorula</taxon>
    </lineage>
</organism>
<feature type="region of interest" description="Disordered" evidence="1">
    <location>
        <begin position="67"/>
        <end position="91"/>
    </location>
</feature>
<feature type="region of interest" description="Disordered" evidence="1">
    <location>
        <begin position="201"/>
        <end position="261"/>
    </location>
</feature>
<feature type="compositionally biased region" description="Polar residues" evidence="1">
    <location>
        <begin position="230"/>
        <end position="252"/>
    </location>
</feature>
<dbReference type="AlphaFoldDB" id="A0AAV5GRF8"/>
<reference evidence="2 3" key="1">
    <citation type="submission" date="2021-12" db="EMBL/GenBank/DDBJ databases">
        <title>High titer production of polyol ester of fatty acids by Rhodotorula paludigena BS15 towards product separation-free biomass refinery.</title>
        <authorList>
            <person name="Mano J."/>
            <person name="Ono H."/>
            <person name="Tanaka T."/>
            <person name="Naito K."/>
            <person name="Sushida H."/>
            <person name="Ike M."/>
            <person name="Tokuyasu K."/>
            <person name="Kitaoka M."/>
        </authorList>
    </citation>
    <scope>NUCLEOTIDE SEQUENCE [LARGE SCALE GENOMIC DNA]</scope>
    <source>
        <strain evidence="2 3">BS15</strain>
    </source>
</reference>
<dbReference type="EMBL" id="BQKY01000012">
    <property type="protein sequence ID" value="GJN92793.1"/>
    <property type="molecule type" value="Genomic_DNA"/>
</dbReference>
<feature type="region of interest" description="Disordered" evidence="1">
    <location>
        <begin position="309"/>
        <end position="369"/>
    </location>
</feature>
<feature type="compositionally biased region" description="Low complexity" evidence="1">
    <location>
        <begin position="436"/>
        <end position="455"/>
    </location>
</feature>
<name>A0AAV5GRF8_9BASI</name>
<feature type="region of interest" description="Disordered" evidence="1">
    <location>
        <begin position="124"/>
        <end position="152"/>
    </location>
</feature>
<feature type="compositionally biased region" description="Polar residues" evidence="1">
    <location>
        <begin position="68"/>
        <end position="85"/>
    </location>
</feature>
<sequence length="708" mass="74227">MAAFQQRRREQRPALAASIGSASDEFFAPSALAASDEPLLLFPPPAPLAQSADSSAGWAVVPPGRATRTVSYDSSAPSQSTTDSPASLREASLLPAHAGDGVFLESDAAASLVQSDALLPSVYADPHSLSEGDYDDDGALLSGPDSSIRSRRPILARRDSLASSSAASTFSSGLSSFDGESSWALTEAALSTLPTTSAATRFRAGQRSSSLARIRTLDEEAEDADAKSAGLTSGSEAENEPVATSNARSAQTVARHARQEDDDWALSPLALSAGILPPTRRRRQPPPPASSALGRSLAAAAALHHSPLSPAVGSTALRSLSPVSSTRSRASARSSGYKRRHRFAGAGRTGDDPAVAASQRRSSAGVQQHPHHFAGEYAQRIMRQEEERARRMREVLEQRREEDKLREAQDKVLFGSAVRAYMSIEPSTLALLASTPTPTASAYPTPTPSRSASPTRQHGASAFAVQASRELRLSSFGATNVDDNGDLSDAATETEAEHAPANWTQYSSAVPPAASLRPARRTARSRPTEPATVQPARSHSTSDLPSFFLKPLSASTASTGTASFAANGDAPSGGLGLVVPARRPGAASSALMRRNSSFDVRMHDATSFESSALSSPDLAREREHQQQQAKLDFARLSHEERILLGPPAAASSRAAGASGAAESAWGGELDSFELALSYWKRLLRRLKAGAGLIGGEGEDGAVQVVGVY</sequence>
<evidence type="ECO:0000313" key="3">
    <source>
        <dbReference type="Proteomes" id="UP001342314"/>
    </source>
</evidence>
<keyword evidence="3" id="KW-1185">Reference proteome</keyword>
<feature type="region of interest" description="Disordered" evidence="1">
    <location>
        <begin position="476"/>
        <end position="544"/>
    </location>
</feature>
<evidence type="ECO:0000256" key="1">
    <source>
        <dbReference type="SAM" id="MobiDB-lite"/>
    </source>
</evidence>